<dbReference type="InterPro" id="IPR011701">
    <property type="entry name" value="MFS"/>
</dbReference>
<dbReference type="OrthoDB" id="5215911at2759"/>
<dbReference type="GO" id="GO:0005886">
    <property type="term" value="C:plasma membrane"/>
    <property type="evidence" value="ECO:0007669"/>
    <property type="project" value="TreeGrafter"/>
</dbReference>
<accession>A0A225AMY6</accession>
<dbReference type="PANTHER" id="PTHR23502">
    <property type="entry name" value="MAJOR FACILITATOR SUPERFAMILY"/>
    <property type="match status" value="1"/>
</dbReference>
<feature type="transmembrane region" description="Helical" evidence="5">
    <location>
        <begin position="130"/>
        <end position="147"/>
    </location>
</feature>
<keyword evidence="3 5" id="KW-1133">Transmembrane helix</keyword>
<feature type="transmembrane region" description="Helical" evidence="5">
    <location>
        <begin position="220"/>
        <end position="240"/>
    </location>
</feature>
<sequence>MPGKIQDQRHEAPGTELLIDQDCLARHNYKHVDYGQKRILLVPQPSLENPDDPLVWPRWKKWLTFANGLAYAFLGSVTGPMMAGGMIQLASFFGRPLSDITYSNGATLICQGLGTLFWLPLAVKLGRRPVYLASNLLMGIGCVWLAIASQKGFSLFLVARAFLGLSEAPIEAIVPCTIADIFYLHERGEKIALYGLAVLGGNELGPLASAYIIQSLGMRWAFAIVAMFIAASLITMFFFMPETAFTGPRPKIVPLIIAEETNTANDSSGKLSSEHVEGVPPHIPTAELESRLSGVKKKGYMSGLFQISINHDVSLWNVFQRSFILMIYPTVLWASLTYGMSLSWNVILGCLVAQLFSVTPYSFNSGAQGLIFLSPLLGSLVGTYLCGPLADRTATWFTVHNQGIREPEMRLPTCIIAAIFTFLGALISGLTYHYKTHWIGPIVGFGVLSAGAQMGATLAISYSLDCHKEFSAEIMVTISCLKSGVAWIWTWCINNWVSSSGLLQVFMILASINMGVYMLAFVFHIYGKKIRIWLHKKDFLHSRA</sequence>
<name>A0A225AMY6_TALAT</name>
<evidence type="ECO:0000313" key="7">
    <source>
        <dbReference type="EMBL" id="OKL60813.1"/>
    </source>
</evidence>
<evidence type="ECO:0000259" key="6">
    <source>
        <dbReference type="PROSITE" id="PS50850"/>
    </source>
</evidence>
<dbReference type="Gene3D" id="1.20.1250.20">
    <property type="entry name" value="MFS general substrate transporter like domains"/>
    <property type="match status" value="1"/>
</dbReference>
<evidence type="ECO:0000256" key="4">
    <source>
        <dbReference type="ARBA" id="ARBA00023136"/>
    </source>
</evidence>
<keyword evidence="2 5" id="KW-0812">Transmembrane</keyword>
<keyword evidence="4 5" id="KW-0472">Membrane</keyword>
<proteinExistence type="predicted"/>
<dbReference type="SUPFAM" id="SSF103473">
    <property type="entry name" value="MFS general substrate transporter"/>
    <property type="match status" value="1"/>
</dbReference>
<keyword evidence="8" id="KW-1185">Reference proteome</keyword>
<dbReference type="GO" id="GO:0022857">
    <property type="term" value="F:transmembrane transporter activity"/>
    <property type="evidence" value="ECO:0007669"/>
    <property type="project" value="InterPro"/>
</dbReference>
<dbReference type="EMBL" id="LFMY01000004">
    <property type="protein sequence ID" value="OKL60813.1"/>
    <property type="molecule type" value="Genomic_DNA"/>
</dbReference>
<feature type="domain" description="Major facilitator superfamily (MFS) profile" evidence="6">
    <location>
        <begin position="63"/>
        <end position="544"/>
    </location>
</feature>
<gene>
    <name evidence="7" type="ORF">UA08_03913</name>
</gene>
<dbReference type="InterPro" id="IPR036259">
    <property type="entry name" value="MFS_trans_sf"/>
</dbReference>
<feature type="transmembrane region" description="Helical" evidence="5">
    <location>
        <begin position="105"/>
        <end position="123"/>
    </location>
</feature>
<protein>
    <recommendedName>
        <fullName evidence="6">Major facilitator superfamily (MFS) profile domain-containing protein</fullName>
    </recommendedName>
</protein>
<evidence type="ECO:0000256" key="3">
    <source>
        <dbReference type="ARBA" id="ARBA00022989"/>
    </source>
</evidence>
<comment type="subcellular location">
    <subcellularLocation>
        <location evidence="1">Membrane</location>
        <topology evidence="1">Multi-pass membrane protein</topology>
    </subcellularLocation>
</comment>
<feature type="transmembrane region" description="Helical" evidence="5">
    <location>
        <begin position="438"/>
        <end position="462"/>
    </location>
</feature>
<dbReference type="PANTHER" id="PTHR23502:SF4">
    <property type="entry name" value="MAJOR FACILITATOR SUPERFAMILY (MFS) PROFILE DOMAIN-CONTAINING PROTEIN-RELATED"/>
    <property type="match status" value="1"/>
</dbReference>
<dbReference type="GeneID" id="31003668"/>
<feature type="transmembrane region" description="Helical" evidence="5">
    <location>
        <begin position="68"/>
        <end position="93"/>
    </location>
</feature>
<comment type="caution">
    <text evidence="7">The sequence shown here is derived from an EMBL/GenBank/DDBJ whole genome shotgun (WGS) entry which is preliminary data.</text>
</comment>
<dbReference type="Pfam" id="PF07690">
    <property type="entry name" value="MFS_1"/>
    <property type="match status" value="1"/>
</dbReference>
<dbReference type="Proteomes" id="UP000214365">
    <property type="component" value="Unassembled WGS sequence"/>
</dbReference>
<dbReference type="AlphaFoldDB" id="A0A225AMY6"/>
<dbReference type="RefSeq" id="XP_020120934.1">
    <property type="nucleotide sequence ID" value="XM_020266266.1"/>
</dbReference>
<feature type="transmembrane region" description="Helical" evidence="5">
    <location>
        <begin position="503"/>
        <end position="527"/>
    </location>
</feature>
<dbReference type="InterPro" id="IPR020846">
    <property type="entry name" value="MFS_dom"/>
</dbReference>
<dbReference type="STRING" id="1441469.A0A225AMY6"/>
<evidence type="ECO:0000256" key="5">
    <source>
        <dbReference type="SAM" id="Phobius"/>
    </source>
</evidence>
<feature type="transmembrane region" description="Helical" evidence="5">
    <location>
        <begin position="411"/>
        <end position="432"/>
    </location>
</feature>
<evidence type="ECO:0000256" key="2">
    <source>
        <dbReference type="ARBA" id="ARBA00022692"/>
    </source>
</evidence>
<reference evidence="7 8" key="1">
    <citation type="submission" date="2015-06" db="EMBL/GenBank/DDBJ databases">
        <title>Talaromyces atroroseus IBT 11181 draft genome.</title>
        <authorList>
            <person name="Rasmussen K.B."/>
            <person name="Rasmussen S."/>
            <person name="Petersen B."/>
            <person name="Sicheritz-Ponten T."/>
            <person name="Mortensen U.H."/>
            <person name="Thrane U."/>
        </authorList>
    </citation>
    <scope>NUCLEOTIDE SEQUENCE [LARGE SCALE GENOMIC DNA]</scope>
    <source>
        <strain evidence="7 8">IBT 11181</strain>
    </source>
</reference>
<evidence type="ECO:0000313" key="8">
    <source>
        <dbReference type="Proteomes" id="UP000214365"/>
    </source>
</evidence>
<organism evidence="7 8">
    <name type="scientific">Talaromyces atroroseus</name>
    <dbReference type="NCBI Taxonomy" id="1441469"/>
    <lineage>
        <taxon>Eukaryota</taxon>
        <taxon>Fungi</taxon>
        <taxon>Dikarya</taxon>
        <taxon>Ascomycota</taxon>
        <taxon>Pezizomycotina</taxon>
        <taxon>Eurotiomycetes</taxon>
        <taxon>Eurotiomycetidae</taxon>
        <taxon>Eurotiales</taxon>
        <taxon>Trichocomaceae</taxon>
        <taxon>Talaromyces</taxon>
        <taxon>Talaromyces sect. Trachyspermi</taxon>
    </lineage>
</organism>
<feature type="transmembrane region" description="Helical" evidence="5">
    <location>
        <begin position="369"/>
        <end position="390"/>
    </location>
</feature>
<feature type="transmembrane region" description="Helical" evidence="5">
    <location>
        <begin position="191"/>
        <end position="213"/>
    </location>
</feature>
<evidence type="ECO:0000256" key="1">
    <source>
        <dbReference type="ARBA" id="ARBA00004141"/>
    </source>
</evidence>
<feature type="transmembrane region" description="Helical" evidence="5">
    <location>
        <begin position="474"/>
        <end position="497"/>
    </location>
</feature>
<dbReference type="PROSITE" id="PS50850">
    <property type="entry name" value="MFS"/>
    <property type="match status" value="1"/>
</dbReference>